<gene>
    <name evidence="2" type="ORF">C4S77_02705</name>
</gene>
<dbReference type="RefSeq" id="WP_105245912.1">
    <property type="nucleotide sequence ID" value="NZ_PSZM01000003.1"/>
</dbReference>
<dbReference type="InterPro" id="IPR036104">
    <property type="entry name" value="BFN_sf"/>
</dbReference>
<dbReference type="GO" id="GO:0004518">
    <property type="term" value="F:nuclease activity"/>
    <property type="evidence" value="ECO:0007669"/>
    <property type="project" value="InterPro"/>
</dbReference>
<dbReference type="Proteomes" id="UP000238042">
    <property type="component" value="Unassembled WGS sequence"/>
</dbReference>
<dbReference type="SUPFAM" id="SSF103256">
    <property type="entry name" value="Hypothetical protein TM0160"/>
    <property type="match status" value="1"/>
</dbReference>
<accession>A0A2S8AFJ4</accession>
<comment type="caution">
    <text evidence="2">The sequence shown here is derived from an EMBL/GenBank/DDBJ whole genome shotgun (WGS) entry which is preliminary data.</text>
</comment>
<sequence length="207" mass="23722">MDLIRLNIRGISYSQTQTGAYALILEEDFGKRKIPVIIGSFEAQSIALALEKDITPPRPITHDLFTTFAKSFHIIVKAVFIYKLVDGVFYSNILFQNKETDEEKEIDSRTSDAIALAIRFDAPIYTNKEIMKKAGVYMEMKENNTGNSSFEKTIDNIENQLKMEDLEETFSHLSETEINELINKALESEDYETAAKLRDELTKRNLH</sequence>
<dbReference type="OrthoDB" id="9788698at2"/>
<keyword evidence="3" id="KW-1185">Reference proteome</keyword>
<dbReference type="Gene3D" id="3.10.690.10">
    <property type="entry name" value="Bifunctional nuclease domain"/>
    <property type="match status" value="1"/>
</dbReference>
<feature type="domain" description="BFN" evidence="1">
    <location>
        <begin position="3"/>
        <end position="138"/>
    </location>
</feature>
<dbReference type="PANTHER" id="PTHR15160">
    <property type="entry name" value="VON HIPPEL-LINDAU PROTEIN"/>
    <property type="match status" value="1"/>
</dbReference>
<dbReference type="InterPro" id="IPR001943">
    <property type="entry name" value="UVR_dom"/>
</dbReference>
<dbReference type="EMBL" id="PSZM01000003">
    <property type="protein sequence ID" value="PQL94910.1"/>
    <property type="molecule type" value="Genomic_DNA"/>
</dbReference>
<evidence type="ECO:0000313" key="2">
    <source>
        <dbReference type="EMBL" id="PQL94910.1"/>
    </source>
</evidence>
<reference evidence="2 3" key="1">
    <citation type="submission" date="2018-02" db="EMBL/GenBank/DDBJ databases">
        <title>Genome sequences of Apibacter spp., gut symbionts of Asian honey bees.</title>
        <authorList>
            <person name="Kwong W.K."/>
            <person name="Steele M.I."/>
            <person name="Moran N.A."/>
        </authorList>
    </citation>
    <scope>NUCLEOTIDE SEQUENCE [LARGE SCALE GENOMIC DNA]</scope>
    <source>
        <strain evidence="3">wkB301</strain>
    </source>
</reference>
<evidence type="ECO:0000259" key="1">
    <source>
        <dbReference type="PROSITE" id="PS51658"/>
    </source>
</evidence>
<dbReference type="Pfam" id="PF02151">
    <property type="entry name" value="UVR"/>
    <property type="match status" value="1"/>
</dbReference>
<evidence type="ECO:0000313" key="3">
    <source>
        <dbReference type="Proteomes" id="UP000238042"/>
    </source>
</evidence>
<proteinExistence type="predicted"/>
<name>A0A2S8AFJ4_9FLAO</name>
<dbReference type="InterPro" id="IPR003729">
    <property type="entry name" value="Bi_nuclease_dom"/>
</dbReference>
<organism evidence="2 3">
    <name type="scientific">Apibacter adventoris</name>
    <dbReference type="NCBI Taxonomy" id="1679466"/>
    <lineage>
        <taxon>Bacteria</taxon>
        <taxon>Pseudomonadati</taxon>
        <taxon>Bacteroidota</taxon>
        <taxon>Flavobacteriia</taxon>
        <taxon>Flavobacteriales</taxon>
        <taxon>Weeksellaceae</taxon>
        <taxon>Apibacter</taxon>
    </lineage>
</organism>
<dbReference type="Pfam" id="PF02577">
    <property type="entry name" value="BFN_dom"/>
    <property type="match status" value="1"/>
</dbReference>
<dbReference type="AlphaFoldDB" id="A0A2S8AFJ4"/>
<dbReference type="PROSITE" id="PS51658">
    <property type="entry name" value="BFN"/>
    <property type="match status" value="1"/>
</dbReference>
<protein>
    <recommendedName>
        <fullName evidence="1">BFN domain-containing protein</fullName>
    </recommendedName>
</protein>
<dbReference type="PANTHER" id="PTHR15160:SF1">
    <property type="entry name" value="VON HIPPEL-LINDAU DISEASE TUMOR SUPPRESSOR"/>
    <property type="match status" value="1"/>
</dbReference>